<evidence type="ECO:0000313" key="8">
    <source>
        <dbReference type="Proteomes" id="UP000198976"/>
    </source>
</evidence>
<organism evidence="7 8">
    <name type="scientific">Schaalia radingae</name>
    <dbReference type="NCBI Taxonomy" id="131110"/>
    <lineage>
        <taxon>Bacteria</taxon>
        <taxon>Bacillati</taxon>
        <taxon>Actinomycetota</taxon>
        <taxon>Actinomycetes</taxon>
        <taxon>Actinomycetales</taxon>
        <taxon>Actinomycetaceae</taxon>
        <taxon>Schaalia</taxon>
    </lineage>
</organism>
<accession>A0ABY0V7M1</accession>
<dbReference type="SUPFAM" id="SSF53067">
    <property type="entry name" value="Actin-like ATPase domain"/>
    <property type="match status" value="2"/>
</dbReference>
<dbReference type="EMBL" id="LT629792">
    <property type="protein sequence ID" value="SDT95180.1"/>
    <property type="molecule type" value="Genomic_DNA"/>
</dbReference>
<dbReference type="InterPro" id="IPR013126">
    <property type="entry name" value="Hsp_70_fam"/>
</dbReference>
<keyword evidence="2 6" id="KW-0547">Nucleotide-binding</keyword>
<keyword evidence="5" id="KW-0143">Chaperone</keyword>
<dbReference type="InterPro" id="IPR043129">
    <property type="entry name" value="ATPase_NBD"/>
</dbReference>
<dbReference type="RefSeq" id="WP_092648612.1">
    <property type="nucleotide sequence ID" value="NZ_LT629792.1"/>
</dbReference>
<dbReference type="Gene3D" id="3.30.420.40">
    <property type="match status" value="2"/>
</dbReference>
<reference evidence="7 8" key="1">
    <citation type="submission" date="2016-10" db="EMBL/GenBank/DDBJ databases">
        <authorList>
            <person name="Varghese N."/>
            <person name="Submissions S."/>
        </authorList>
    </citation>
    <scope>NUCLEOTIDE SEQUENCE [LARGE SCALE GENOMIC DNA]</scope>
    <source>
        <strain evidence="7 8">DSM 9169</strain>
    </source>
</reference>
<evidence type="ECO:0000256" key="6">
    <source>
        <dbReference type="RuleBase" id="RU003322"/>
    </source>
</evidence>
<dbReference type="PROSITE" id="PS00329">
    <property type="entry name" value="HSP70_2"/>
    <property type="match status" value="1"/>
</dbReference>
<keyword evidence="8" id="KW-1185">Reference proteome</keyword>
<dbReference type="InterPro" id="IPR018181">
    <property type="entry name" value="Heat_shock_70_CS"/>
</dbReference>
<dbReference type="PANTHER" id="PTHR19375">
    <property type="entry name" value="HEAT SHOCK PROTEIN 70KDA"/>
    <property type="match status" value="1"/>
</dbReference>
<name>A0ABY0V7M1_9ACTO</name>
<evidence type="ECO:0000256" key="3">
    <source>
        <dbReference type="ARBA" id="ARBA00022840"/>
    </source>
</evidence>
<dbReference type="Gene3D" id="3.90.640.10">
    <property type="entry name" value="Actin, Chain A, domain 4"/>
    <property type="match status" value="1"/>
</dbReference>
<keyword evidence="3 6" id="KW-0067">ATP-binding</keyword>
<sequence>MRLGVDFGTTRTTVAAADRGNYPIVAFSDVDDDVCEYIPSLMALDGDHRVYGFDAVELARQGAPHLRSFKRLISDPAVTSETTVRVDRRDINVLTLLTEFLTYVAHEIRTNSSVSQIPDEEPLEAVIGIPAHAYSAQRFLTLEAFRAAGFTTLAMINEPSAAGFEYTSRHRASLSTNRQQILVYDLGGGTFDASLVSVEGTSHEILGSHGNNLLGGDDFDQVLAQCALAAVGATSVDLSDSDMDDLLEQARDAKEALTPQTRRISLTVGARDVTVPVADFYAHCIDLIDSTVETMKPLLAIDSEGGEELGPHVAGLYVVGGGSQLPHVLRELRRRFGRRVHRSPHTAASTAIGLAIAADPESGFTLREQLSRGVGVFREMQSGQMVSFDPLLDAHLRVSTQDSVSVTRRYRAAHNIGWFRFVEYTATDDQGVPRGDVLPYGELIFPFARGLQDMGDALDPHAVSVRRTEDGPLIEEKYTVDRHGIVHVAITDCDTGYTVSQSLGSK</sequence>
<evidence type="ECO:0000256" key="1">
    <source>
        <dbReference type="ARBA" id="ARBA00007381"/>
    </source>
</evidence>
<keyword evidence="4" id="KW-0346">Stress response</keyword>
<proteinExistence type="inferred from homology"/>
<protein>
    <submittedName>
        <fullName evidence="7">Molecular chaperone DnaK (HSP70)</fullName>
    </submittedName>
</protein>
<dbReference type="Proteomes" id="UP000198976">
    <property type="component" value="Chromosome I"/>
</dbReference>
<evidence type="ECO:0000256" key="2">
    <source>
        <dbReference type="ARBA" id="ARBA00022741"/>
    </source>
</evidence>
<dbReference type="PROSITE" id="PS01036">
    <property type="entry name" value="HSP70_3"/>
    <property type="match status" value="1"/>
</dbReference>
<evidence type="ECO:0000256" key="4">
    <source>
        <dbReference type="ARBA" id="ARBA00023016"/>
    </source>
</evidence>
<evidence type="ECO:0000256" key="5">
    <source>
        <dbReference type="ARBA" id="ARBA00023186"/>
    </source>
</evidence>
<evidence type="ECO:0000313" key="7">
    <source>
        <dbReference type="EMBL" id="SDT95180.1"/>
    </source>
</evidence>
<dbReference type="PRINTS" id="PR00301">
    <property type="entry name" value="HEATSHOCK70"/>
</dbReference>
<dbReference type="Pfam" id="PF00012">
    <property type="entry name" value="HSP70"/>
    <property type="match status" value="1"/>
</dbReference>
<comment type="similarity">
    <text evidence="1 6">Belongs to the heat shock protein 70 family.</text>
</comment>
<gene>
    <name evidence="7" type="ORF">SAMN04489714_1175</name>
</gene>